<evidence type="ECO:0000256" key="3">
    <source>
        <dbReference type="PIRSR" id="PIRSR601613-1"/>
    </source>
</evidence>
<comment type="cofactor">
    <cofactor evidence="1">
        <name>FAD</name>
        <dbReference type="ChEBI" id="CHEBI:57692"/>
    </cofactor>
</comment>
<keyword evidence="2" id="KW-0560">Oxidoreductase</keyword>
<dbReference type="InterPro" id="IPR002937">
    <property type="entry name" value="Amino_oxidase"/>
</dbReference>
<comment type="caution">
    <text evidence="5">The sequence shown here is derived from an EMBL/GenBank/DDBJ whole genome shotgun (WGS) entry which is preliminary data.</text>
</comment>
<dbReference type="SUPFAM" id="SSF54373">
    <property type="entry name" value="FAD-linked reductases, C-terminal domain"/>
    <property type="match status" value="1"/>
</dbReference>
<evidence type="ECO:0000313" key="6">
    <source>
        <dbReference type="Proteomes" id="UP000618733"/>
    </source>
</evidence>
<dbReference type="Proteomes" id="UP000618733">
    <property type="component" value="Unassembled WGS sequence"/>
</dbReference>
<dbReference type="InterPro" id="IPR050281">
    <property type="entry name" value="Flavin_monoamine_oxidase"/>
</dbReference>
<proteinExistence type="predicted"/>
<dbReference type="GO" id="GO:0016491">
    <property type="term" value="F:oxidoreductase activity"/>
    <property type="evidence" value="ECO:0007669"/>
    <property type="project" value="UniProtKB-KW"/>
</dbReference>
<accession>A0A934QF21</accession>
<keyword evidence="6" id="KW-1185">Reference proteome</keyword>
<sequence length="464" mass="49909">MEQFDTVVIGAGIAGLTAARILAGAGQRVVVIEARDRIGGRVVSERGDGVVTDRGASWIHGITDSAVHEIATAFGMPMREFTVGSFQAGGRPIAYYGPDGARLSDAEAESFIADVAACDQALPAAIEAVGPVASYADAVARALADLGWEAERAERVREYMQHRSEEQYGAWIGDLDSHGLDDDAVDGDEVVFPEGYDALASGLAAGLDVRLGREARTVRWAEDGVHVETVTAEGGRGRHREPKGAETLAAERVVVTVPIGVLRAGGIRFEPELPDEVSHAIAGLQMNAFEKVFLRFPERFWDAGVYAIRRQGAAGDWWHSWYDLTPLHDQPTLLTFAAGPAARETRDWSDERIIDSVMAGLRALYGAEIPDPIGHTITRWQDDAYSHGSYAYMTVGSRTEDHDLIATPIGGGRVHIAGEATWTEDPATVTAAVESGRRAAGRILGREVPVAEIIRAEETPPNPR</sequence>
<feature type="domain" description="Amine oxidase" evidence="4">
    <location>
        <begin position="13"/>
        <end position="444"/>
    </location>
</feature>
<dbReference type="Gene3D" id="3.50.50.60">
    <property type="entry name" value="FAD/NAD(P)-binding domain"/>
    <property type="match status" value="1"/>
</dbReference>
<dbReference type="PRINTS" id="PR00757">
    <property type="entry name" value="AMINEOXDASEF"/>
</dbReference>
<dbReference type="InterPro" id="IPR001613">
    <property type="entry name" value="Flavin_amine_oxidase"/>
</dbReference>
<dbReference type="Gene3D" id="3.90.660.10">
    <property type="match status" value="1"/>
</dbReference>
<evidence type="ECO:0000256" key="2">
    <source>
        <dbReference type="ARBA" id="ARBA00023002"/>
    </source>
</evidence>
<dbReference type="EMBL" id="JAEHOI010000011">
    <property type="protein sequence ID" value="MBK0422484.1"/>
    <property type="molecule type" value="Genomic_DNA"/>
</dbReference>
<dbReference type="RefSeq" id="WP_200132690.1">
    <property type="nucleotide sequence ID" value="NZ_JAEHOI010000011.1"/>
</dbReference>
<dbReference type="PANTHER" id="PTHR10742:SF410">
    <property type="entry name" value="LYSINE-SPECIFIC HISTONE DEMETHYLASE 2"/>
    <property type="match status" value="1"/>
</dbReference>
<protein>
    <submittedName>
        <fullName evidence="5">FAD-dependent oxidoreductase</fullName>
    </submittedName>
</protein>
<evidence type="ECO:0000259" key="4">
    <source>
        <dbReference type="Pfam" id="PF01593"/>
    </source>
</evidence>
<feature type="binding site" evidence="3">
    <location>
        <position position="336"/>
    </location>
    <ligand>
        <name>substrate</name>
    </ligand>
</feature>
<dbReference type="SUPFAM" id="SSF51905">
    <property type="entry name" value="FAD/NAD(P)-binding domain"/>
    <property type="match status" value="1"/>
</dbReference>
<dbReference type="AlphaFoldDB" id="A0A934QF21"/>
<dbReference type="InterPro" id="IPR036188">
    <property type="entry name" value="FAD/NAD-bd_sf"/>
</dbReference>
<organism evidence="5 6">
    <name type="scientific">Leucobacter edaphi</name>
    <dbReference type="NCBI Taxonomy" id="2796472"/>
    <lineage>
        <taxon>Bacteria</taxon>
        <taxon>Bacillati</taxon>
        <taxon>Actinomycetota</taxon>
        <taxon>Actinomycetes</taxon>
        <taxon>Micrococcales</taxon>
        <taxon>Microbacteriaceae</taxon>
        <taxon>Leucobacter</taxon>
    </lineage>
</organism>
<gene>
    <name evidence="5" type="ORF">JD292_10415</name>
</gene>
<feature type="binding site" evidence="3">
    <location>
        <begin position="33"/>
        <end position="34"/>
    </location>
    <ligand>
        <name>FAD</name>
        <dbReference type="ChEBI" id="CHEBI:57692"/>
    </ligand>
</feature>
<dbReference type="PANTHER" id="PTHR10742">
    <property type="entry name" value="FLAVIN MONOAMINE OXIDASE"/>
    <property type="match status" value="1"/>
</dbReference>
<evidence type="ECO:0000256" key="1">
    <source>
        <dbReference type="ARBA" id="ARBA00001974"/>
    </source>
</evidence>
<evidence type="ECO:0000313" key="5">
    <source>
        <dbReference type="EMBL" id="MBK0422484.1"/>
    </source>
</evidence>
<name>A0A934QF21_9MICO</name>
<dbReference type="Pfam" id="PF01593">
    <property type="entry name" value="Amino_oxidase"/>
    <property type="match status" value="1"/>
</dbReference>
<reference evidence="5" key="1">
    <citation type="submission" date="2020-12" db="EMBL/GenBank/DDBJ databases">
        <title>Leucobacter sp. CAS2, isolated from Chromium sludge.</title>
        <authorList>
            <person name="Xu Z."/>
        </authorList>
    </citation>
    <scope>NUCLEOTIDE SEQUENCE</scope>
    <source>
        <strain evidence="5">CSA2</strain>
    </source>
</reference>